<evidence type="ECO:0000256" key="5">
    <source>
        <dbReference type="SAM" id="MobiDB-lite"/>
    </source>
</evidence>
<evidence type="ECO:0000259" key="6">
    <source>
        <dbReference type="Pfam" id="PF16135"/>
    </source>
</evidence>
<comment type="function">
    <text evidence="4">Acts as a negative regulator of abscisic acid (ABA) response.</text>
</comment>
<dbReference type="InterPro" id="IPR031307">
    <property type="entry name" value="Ninja_fam"/>
</dbReference>
<dbReference type="PANTHER" id="PTHR31413">
    <property type="entry name" value="AFP HOMOLOG 2"/>
    <property type="match status" value="1"/>
</dbReference>
<organism evidence="7 8">
    <name type="scientific">Penstemon smallii</name>
    <dbReference type="NCBI Taxonomy" id="265156"/>
    <lineage>
        <taxon>Eukaryota</taxon>
        <taxon>Viridiplantae</taxon>
        <taxon>Streptophyta</taxon>
        <taxon>Embryophyta</taxon>
        <taxon>Tracheophyta</taxon>
        <taxon>Spermatophyta</taxon>
        <taxon>Magnoliopsida</taxon>
        <taxon>eudicotyledons</taxon>
        <taxon>Gunneridae</taxon>
        <taxon>Pentapetalae</taxon>
        <taxon>asterids</taxon>
        <taxon>lamiids</taxon>
        <taxon>Lamiales</taxon>
        <taxon>Plantaginaceae</taxon>
        <taxon>Cheloneae</taxon>
        <taxon>Penstemon</taxon>
    </lineage>
</organism>
<dbReference type="InterPro" id="IPR032308">
    <property type="entry name" value="TDBD"/>
</dbReference>
<sequence length="362" mass="39713">MGKECSIEEVLKVPNGKEDEFELSLELSLGGSYGKLEKLRKIEGKRYPFEENENGFSRSDFSCGRGVGELNRRRDFVDLQNKGGNVGDKLILLEAQQFQNRVEDREKREKEYLGPVGLSKSKYEREQQMQRHCLFPQIGNGCCAVVQSSSSMSGGFDSGISKVSNGSLERSSSAVSDNQSTSQRGGRNSDTGSHSNSLITCQIQNAPKGRHTFEKLDTYNDFSSRTETNQFYNVLVQEPCTMVAPLSIRHQSNPSSSTEKSRALFGLGKKKDTSSGLIGTPQNKNYNEPSVSGMPCVWTTGDGPNGRTITGFLYKYDKYEVSIMCVCHGSSFSPAGFVEHAGGVDVSHPLKHITVVPPSSGL</sequence>
<keyword evidence="3 4" id="KW-0539">Nucleus</keyword>
<evidence type="ECO:0000256" key="1">
    <source>
        <dbReference type="ARBA" id="ARBA00004123"/>
    </source>
</evidence>
<protein>
    <recommendedName>
        <fullName evidence="4">Ninja-family protein</fullName>
    </recommendedName>
    <alternativeName>
        <fullName evidence="4">ABI-binding protein</fullName>
    </alternativeName>
</protein>
<dbReference type="EMBL" id="JBJXBP010000001">
    <property type="protein sequence ID" value="KAL3850423.1"/>
    <property type="molecule type" value="Genomic_DNA"/>
</dbReference>
<dbReference type="Proteomes" id="UP001634393">
    <property type="component" value="Unassembled WGS sequence"/>
</dbReference>
<feature type="domain" description="Tify" evidence="6">
    <location>
        <begin position="322"/>
        <end position="355"/>
    </location>
</feature>
<accession>A0ABD3UPU2</accession>
<dbReference type="PANTHER" id="PTHR31413:SF15">
    <property type="entry name" value="NINJA-FAMILY PROTEIN"/>
    <property type="match status" value="1"/>
</dbReference>
<evidence type="ECO:0000256" key="3">
    <source>
        <dbReference type="ARBA" id="ARBA00023242"/>
    </source>
</evidence>
<evidence type="ECO:0000256" key="2">
    <source>
        <dbReference type="ARBA" id="ARBA00006081"/>
    </source>
</evidence>
<comment type="subcellular location">
    <subcellularLocation>
        <location evidence="1 4">Nucleus</location>
    </subcellularLocation>
</comment>
<feature type="region of interest" description="Disordered" evidence="5">
    <location>
        <begin position="163"/>
        <end position="197"/>
    </location>
</feature>
<evidence type="ECO:0000313" key="7">
    <source>
        <dbReference type="EMBL" id="KAL3850423.1"/>
    </source>
</evidence>
<dbReference type="Pfam" id="PF16135">
    <property type="entry name" value="TDBD"/>
    <property type="match status" value="1"/>
</dbReference>
<dbReference type="GO" id="GO:0005634">
    <property type="term" value="C:nucleus"/>
    <property type="evidence" value="ECO:0007669"/>
    <property type="project" value="UniProtKB-SubCell"/>
</dbReference>
<evidence type="ECO:0000256" key="4">
    <source>
        <dbReference type="RuleBase" id="RU369029"/>
    </source>
</evidence>
<comment type="similarity">
    <text evidence="2 4">Belongs to the Ninja family.</text>
</comment>
<evidence type="ECO:0000313" key="8">
    <source>
        <dbReference type="Proteomes" id="UP001634393"/>
    </source>
</evidence>
<comment type="caution">
    <text evidence="7">The sequence shown here is derived from an EMBL/GenBank/DDBJ whole genome shotgun (WGS) entry which is preliminary data.</text>
</comment>
<gene>
    <name evidence="7" type="ORF">ACJIZ3_012305</name>
</gene>
<dbReference type="AlphaFoldDB" id="A0ABD3UPU2"/>
<proteinExistence type="inferred from homology"/>
<name>A0ABD3UPU2_9LAMI</name>
<reference evidence="7 8" key="1">
    <citation type="submission" date="2024-12" db="EMBL/GenBank/DDBJ databases">
        <title>The unique morphological basis and parallel evolutionary history of personate flowers in Penstemon.</title>
        <authorList>
            <person name="Depatie T.H."/>
            <person name="Wessinger C.A."/>
        </authorList>
    </citation>
    <scope>NUCLEOTIDE SEQUENCE [LARGE SCALE GENOMIC DNA]</scope>
    <source>
        <strain evidence="7">WTNN_2</strain>
        <tissue evidence="7">Leaf</tissue>
    </source>
</reference>
<keyword evidence="8" id="KW-1185">Reference proteome</keyword>